<dbReference type="AlphaFoldDB" id="A0A371H3G0"/>
<dbReference type="Proteomes" id="UP000257109">
    <property type="component" value="Unassembled WGS sequence"/>
</dbReference>
<dbReference type="EMBL" id="QJKJ01003685">
    <property type="protein sequence ID" value="RDX97317.1"/>
    <property type="molecule type" value="Genomic_DNA"/>
</dbReference>
<sequence length="110" mass="13042">MIMGKHVSIAFTWQSTRMKSFVMKVAYDGVTNKFSFVRKVNKRNENKEIEKERKLKDEKIQEKKTSFKEMPKRLLLVEGIEYQINFIPRASLPNSLVYMANHKESKKNQT</sequence>
<reference evidence="2" key="1">
    <citation type="submission" date="2018-05" db="EMBL/GenBank/DDBJ databases">
        <title>Draft genome of Mucuna pruriens seed.</title>
        <authorList>
            <person name="Nnadi N.E."/>
            <person name="Vos R."/>
            <person name="Hasami M.H."/>
            <person name="Devisetty U.K."/>
            <person name="Aguiy J.C."/>
        </authorList>
    </citation>
    <scope>NUCLEOTIDE SEQUENCE [LARGE SCALE GENOMIC DNA]</scope>
    <source>
        <strain evidence="2">JCA_2017</strain>
    </source>
</reference>
<gene>
    <name evidence="2" type="ORF">CR513_19923</name>
</gene>
<organism evidence="2 3">
    <name type="scientific">Mucuna pruriens</name>
    <name type="common">Velvet bean</name>
    <name type="synonym">Dolichos pruriens</name>
    <dbReference type="NCBI Taxonomy" id="157652"/>
    <lineage>
        <taxon>Eukaryota</taxon>
        <taxon>Viridiplantae</taxon>
        <taxon>Streptophyta</taxon>
        <taxon>Embryophyta</taxon>
        <taxon>Tracheophyta</taxon>
        <taxon>Spermatophyta</taxon>
        <taxon>Magnoliopsida</taxon>
        <taxon>eudicotyledons</taxon>
        <taxon>Gunneridae</taxon>
        <taxon>Pentapetalae</taxon>
        <taxon>rosids</taxon>
        <taxon>fabids</taxon>
        <taxon>Fabales</taxon>
        <taxon>Fabaceae</taxon>
        <taxon>Papilionoideae</taxon>
        <taxon>50 kb inversion clade</taxon>
        <taxon>NPAAA clade</taxon>
        <taxon>indigoferoid/millettioid clade</taxon>
        <taxon>Phaseoleae</taxon>
        <taxon>Mucuna</taxon>
    </lineage>
</organism>
<accession>A0A371H3G0</accession>
<keyword evidence="1" id="KW-0175">Coiled coil</keyword>
<keyword evidence="3" id="KW-1185">Reference proteome</keyword>
<feature type="coiled-coil region" evidence="1">
    <location>
        <begin position="37"/>
        <end position="66"/>
    </location>
</feature>
<evidence type="ECO:0000313" key="2">
    <source>
        <dbReference type="EMBL" id="RDX97317.1"/>
    </source>
</evidence>
<name>A0A371H3G0_MUCPR</name>
<protein>
    <submittedName>
        <fullName evidence="2">Uncharacterized protein</fullName>
    </submittedName>
</protein>
<evidence type="ECO:0000313" key="3">
    <source>
        <dbReference type="Proteomes" id="UP000257109"/>
    </source>
</evidence>
<proteinExistence type="predicted"/>
<evidence type="ECO:0000256" key="1">
    <source>
        <dbReference type="SAM" id="Coils"/>
    </source>
</evidence>
<comment type="caution">
    <text evidence="2">The sequence shown here is derived from an EMBL/GenBank/DDBJ whole genome shotgun (WGS) entry which is preliminary data.</text>
</comment>
<feature type="non-terminal residue" evidence="2">
    <location>
        <position position="1"/>
    </location>
</feature>